<dbReference type="Proteomes" id="UP001224359">
    <property type="component" value="Unassembled WGS sequence"/>
</dbReference>
<comment type="cofactor">
    <cofactor evidence="2">
        <name>Mg(2+)</name>
        <dbReference type="ChEBI" id="CHEBI:18420"/>
    </cofactor>
</comment>
<evidence type="ECO:0000256" key="3">
    <source>
        <dbReference type="ARBA" id="ARBA00001947"/>
    </source>
</evidence>
<evidence type="ECO:0000256" key="7">
    <source>
        <dbReference type="ARBA" id="ARBA00022723"/>
    </source>
</evidence>
<dbReference type="PRINTS" id="PR00919">
    <property type="entry name" value="THERMOPTASE"/>
</dbReference>
<keyword evidence="7" id="KW-0479">Metal-binding</keyword>
<comment type="cofactor">
    <cofactor evidence="1">
        <name>Co(2+)</name>
        <dbReference type="ChEBI" id="CHEBI:48828"/>
    </cofactor>
</comment>
<keyword evidence="5 10" id="KW-0031">Aminopeptidase</keyword>
<organism evidence="10 11">
    <name type="scientific">Alkalibacillus salilacus</name>
    <dbReference type="NCBI Taxonomy" id="284582"/>
    <lineage>
        <taxon>Bacteria</taxon>
        <taxon>Bacillati</taxon>
        <taxon>Bacillota</taxon>
        <taxon>Bacilli</taxon>
        <taxon>Bacillales</taxon>
        <taxon>Bacillaceae</taxon>
        <taxon>Alkalibacillus</taxon>
    </lineage>
</organism>
<dbReference type="RefSeq" id="WP_306976069.1">
    <property type="nucleotide sequence ID" value="NZ_JAUSTQ010000005.1"/>
</dbReference>
<keyword evidence="6" id="KW-0645">Protease</keyword>
<dbReference type="EMBL" id="JAUSTQ010000005">
    <property type="protein sequence ID" value="MDQ0159525.1"/>
    <property type="molecule type" value="Genomic_DNA"/>
</dbReference>
<dbReference type="InterPro" id="IPR000787">
    <property type="entry name" value="Peptidase_M29"/>
</dbReference>
<comment type="similarity">
    <text evidence="4">Belongs to the peptidase M29 family.</text>
</comment>
<name>A0ABT9VFE4_9BACI</name>
<dbReference type="InterPro" id="IPR035097">
    <property type="entry name" value="M29_N-terminal"/>
</dbReference>
<evidence type="ECO:0000256" key="9">
    <source>
        <dbReference type="ARBA" id="ARBA00023049"/>
    </source>
</evidence>
<comment type="cofactor">
    <cofactor evidence="3">
        <name>Zn(2+)</name>
        <dbReference type="ChEBI" id="CHEBI:29105"/>
    </cofactor>
</comment>
<dbReference type="EC" id="3.4.11.-" evidence="10"/>
<protein>
    <submittedName>
        <fullName evidence="10">Aminopeptidase</fullName>
        <ecNumber evidence="10">3.4.11.-</ecNumber>
    </submittedName>
</protein>
<gene>
    <name evidence="10" type="ORF">J2S77_001509</name>
</gene>
<dbReference type="InterPro" id="IPR052170">
    <property type="entry name" value="M29_Exopeptidase"/>
</dbReference>
<evidence type="ECO:0000313" key="11">
    <source>
        <dbReference type="Proteomes" id="UP001224359"/>
    </source>
</evidence>
<proteinExistence type="inferred from homology"/>
<dbReference type="GO" id="GO:0004177">
    <property type="term" value="F:aminopeptidase activity"/>
    <property type="evidence" value="ECO:0007669"/>
    <property type="project" value="UniProtKB-KW"/>
</dbReference>
<evidence type="ECO:0000256" key="6">
    <source>
        <dbReference type="ARBA" id="ARBA00022670"/>
    </source>
</evidence>
<evidence type="ECO:0000256" key="1">
    <source>
        <dbReference type="ARBA" id="ARBA00001941"/>
    </source>
</evidence>
<dbReference type="PANTHER" id="PTHR34448:SF3">
    <property type="entry name" value="AMINOPEPTIDASE AMPS"/>
    <property type="match status" value="1"/>
</dbReference>
<reference evidence="10 11" key="1">
    <citation type="submission" date="2023-07" db="EMBL/GenBank/DDBJ databases">
        <title>Genomic Encyclopedia of Type Strains, Phase IV (KMG-IV): sequencing the most valuable type-strain genomes for metagenomic binning, comparative biology and taxonomic classification.</title>
        <authorList>
            <person name="Goeker M."/>
        </authorList>
    </citation>
    <scope>NUCLEOTIDE SEQUENCE [LARGE SCALE GENOMIC DNA]</scope>
    <source>
        <strain evidence="10 11">DSM 16460</strain>
    </source>
</reference>
<dbReference type="Pfam" id="PF02073">
    <property type="entry name" value="Peptidase_M29"/>
    <property type="match status" value="1"/>
</dbReference>
<comment type="caution">
    <text evidence="10">The sequence shown here is derived from an EMBL/GenBank/DDBJ whole genome shotgun (WGS) entry which is preliminary data.</text>
</comment>
<dbReference type="PANTHER" id="PTHR34448">
    <property type="entry name" value="AMINOPEPTIDASE"/>
    <property type="match status" value="1"/>
</dbReference>
<evidence type="ECO:0000313" key="10">
    <source>
        <dbReference type="EMBL" id="MDQ0159525.1"/>
    </source>
</evidence>
<dbReference type="Gene3D" id="3.40.1830.10">
    <property type="entry name" value="Thermophilic metalloprotease (M29)"/>
    <property type="match status" value="1"/>
</dbReference>
<evidence type="ECO:0000256" key="5">
    <source>
        <dbReference type="ARBA" id="ARBA00022438"/>
    </source>
</evidence>
<keyword evidence="9" id="KW-0482">Metalloprotease</keyword>
<evidence type="ECO:0000256" key="2">
    <source>
        <dbReference type="ARBA" id="ARBA00001946"/>
    </source>
</evidence>
<evidence type="ECO:0000256" key="4">
    <source>
        <dbReference type="ARBA" id="ARBA00008236"/>
    </source>
</evidence>
<keyword evidence="11" id="KW-1185">Reference proteome</keyword>
<dbReference type="SUPFAM" id="SSF144052">
    <property type="entry name" value="Thermophilic metalloprotease-like"/>
    <property type="match status" value="1"/>
</dbReference>
<evidence type="ECO:0000256" key="8">
    <source>
        <dbReference type="ARBA" id="ARBA00022801"/>
    </source>
</evidence>
<keyword evidence="8 10" id="KW-0378">Hydrolase</keyword>
<accession>A0ABT9VFE4</accession>
<sequence length="417" mass="47235">MDNGVYEFIDDSQLKKYAELGVRAGVNLQKNQLLIIHSDIQNATFARLIQTVAYETGASNVFIDWTDEQSTKDFYLNATDRAIDHFPDWQSARFKEWNDSGAAYIHIVSENLSAFQEVSPERISRFQKAFRTKLRDHYAKIRSHEVRWCLLVVPSIEWATKVFPNLSEEEALKLLWKLILKGSRADGGNPIEDWENHNRAFESRIKVLNESQFEALHFSNSCGTDLLVGLPENHLYIGGSVVDKDGIPFFPNIPTEEIFTAPHKNKVNGKLVGTKPLIYEGNMIDNFYLIFKDGRITEYYAEKGQEVLQNIIETDEGSCYLGEIALVSNQSPLAQTDTLFYNTLFDENTSSHIGIGNASPSNIQNSTDQSEEELKEAGLNTSLLLVNVTFGSEDTKVVGVKEDETEYLLMKDGDFQF</sequence>